<keyword evidence="2 6" id="KW-0963">Cytoplasm</keyword>
<comment type="subcellular location">
    <subcellularLocation>
        <location evidence="6">Cytoplasm</location>
    </subcellularLocation>
</comment>
<comment type="similarity">
    <text evidence="1 6">Belongs to the XseB family.</text>
</comment>
<sequence>MAAEGKNMSFEDAIARLEAVVKELEDGGLPLEKALELFAEGIELSKVCNKSLEAAEQRIAILTRDESGGVTLKEIDRLPAGGEGAGCDF</sequence>
<protein>
    <recommendedName>
        <fullName evidence="6">Exodeoxyribonuclease 7 small subunit</fullName>
        <ecNumber evidence="6">3.1.11.6</ecNumber>
    </recommendedName>
    <alternativeName>
        <fullName evidence="6">Exodeoxyribonuclease VII small subunit</fullName>
        <shortName evidence="6">Exonuclease VII small subunit</shortName>
    </alternativeName>
</protein>
<evidence type="ECO:0000256" key="6">
    <source>
        <dbReference type="HAMAP-Rule" id="MF_00337"/>
    </source>
</evidence>
<gene>
    <name evidence="6 7" type="primary">xseB</name>
    <name evidence="7" type="ORF">Pmgp_02635</name>
</gene>
<dbReference type="GO" id="GO:0008855">
    <property type="term" value="F:exodeoxyribonuclease VII activity"/>
    <property type="evidence" value="ECO:0007669"/>
    <property type="project" value="UniProtKB-UniRule"/>
</dbReference>
<comment type="caution">
    <text evidence="7">The sequence shown here is derived from an EMBL/GenBank/DDBJ whole genome shotgun (WGS) entry which is preliminary data.</text>
</comment>
<evidence type="ECO:0000313" key="8">
    <source>
        <dbReference type="Proteomes" id="UP000297597"/>
    </source>
</evidence>
<dbReference type="OrthoDB" id="9798666at2"/>
<dbReference type="GO" id="GO:0009318">
    <property type="term" value="C:exodeoxyribonuclease VII complex"/>
    <property type="evidence" value="ECO:0007669"/>
    <property type="project" value="UniProtKB-UniRule"/>
</dbReference>
<dbReference type="EMBL" id="QFFZ01000033">
    <property type="protein sequence ID" value="TEB10042.1"/>
    <property type="molecule type" value="Genomic_DNA"/>
</dbReference>
<dbReference type="GO" id="GO:0005829">
    <property type="term" value="C:cytosol"/>
    <property type="evidence" value="ECO:0007669"/>
    <property type="project" value="TreeGrafter"/>
</dbReference>
<dbReference type="EC" id="3.1.11.6" evidence="6"/>
<dbReference type="RefSeq" id="WP_134214447.1">
    <property type="nucleotide sequence ID" value="NZ_QFFZ01000033.1"/>
</dbReference>
<accession>A0A4Y7RMZ3</accession>
<name>A0A4Y7RMZ3_9FIRM</name>
<dbReference type="SUPFAM" id="SSF116842">
    <property type="entry name" value="XseB-like"/>
    <property type="match status" value="1"/>
</dbReference>
<dbReference type="GO" id="GO:0006308">
    <property type="term" value="P:DNA catabolic process"/>
    <property type="evidence" value="ECO:0007669"/>
    <property type="project" value="UniProtKB-UniRule"/>
</dbReference>
<dbReference type="Pfam" id="PF02609">
    <property type="entry name" value="Exonuc_VII_S"/>
    <property type="match status" value="1"/>
</dbReference>
<keyword evidence="4 6" id="KW-0378">Hydrolase</keyword>
<dbReference type="HAMAP" id="MF_00337">
    <property type="entry name" value="Exonuc_7_S"/>
    <property type="match status" value="1"/>
</dbReference>
<dbReference type="NCBIfam" id="TIGR01280">
    <property type="entry name" value="xseB"/>
    <property type="match status" value="1"/>
</dbReference>
<evidence type="ECO:0000256" key="4">
    <source>
        <dbReference type="ARBA" id="ARBA00022801"/>
    </source>
</evidence>
<reference evidence="7 8" key="1">
    <citation type="journal article" date="2018" name="Environ. Microbiol.">
        <title>Novel energy conservation strategies and behaviour of Pelotomaculum schinkii driving syntrophic propionate catabolism.</title>
        <authorList>
            <person name="Hidalgo-Ahumada C.A.P."/>
            <person name="Nobu M.K."/>
            <person name="Narihiro T."/>
            <person name="Tamaki H."/>
            <person name="Liu W.T."/>
            <person name="Kamagata Y."/>
            <person name="Stams A.J.M."/>
            <person name="Imachi H."/>
            <person name="Sousa D.Z."/>
        </authorList>
    </citation>
    <scope>NUCLEOTIDE SEQUENCE [LARGE SCALE GENOMIC DNA]</scope>
    <source>
        <strain evidence="7 8">MGP</strain>
    </source>
</reference>
<keyword evidence="3 6" id="KW-0540">Nuclease</keyword>
<evidence type="ECO:0000256" key="2">
    <source>
        <dbReference type="ARBA" id="ARBA00022490"/>
    </source>
</evidence>
<evidence type="ECO:0000256" key="3">
    <source>
        <dbReference type="ARBA" id="ARBA00022722"/>
    </source>
</evidence>
<evidence type="ECO:0000313" key="7">
    <source>
        <dbReference type="EMBL" id="TEB10042.1"/>
    </source>
</evidence>
<proteinExistence type="inferred from homology"/>
<dbReference type="InterPro" id="IPR037004">
    <property type="entry name" value="Exonuc_VII_ssu_sf"/>
</dbReference>
<dbReference type="InterPro" id="IPR003761">
    <property type="entry name" value="Exonuc_VII_S"/>
</dbReference>
<keyword evidence="8" id="KW-1185">Reference proteome</keyword>
<keyword evidence="5 6" id="KW-0269">Exonuclease</keyword>
<comment type="subunit">
    <text evidence="6">Heterooligomer composed of large and small subunits.</text>
</comment>
<comment type="function">
    <text evidence="6">Bidirectionally degrades single-stranded DNA into large acid-insoluble oligonucleotides, which are then degraded further into small acid-soluble oligonucleotides.</text>
</comment>
<comment type="catalytic activity">
    <reaction evidence="6">
        <text>Exonucleolytic cleavage in either 5'- to 3'- or 3'- to 5'-direction to yield nucleoside 5'-phosphates.</text>
        <dbReference type="EC" id="3.1.11.6"/>
    </reaction>
</comment>
<evidence type="ECO:0000256" key="5">
    <source>
        <dbReference type="ARBA" id="ARBA00022839"/>
    </source>
</evidence>
<dbReference type="PANTHER" id="PTHR34137">
    <property type="entry name" value="EXODEOXYRIBONUCLEASE 7 SMALL SUBUNIT"/>
    <property type="match status" value="1"/>
</dbReference>
<dbReference type="PANTHER" id="PTHR34137:SF1">
    <property type="entry name" value="EXODEOXYRIBONUCLEASE 7 SMALL SUBUNIT"/>
    <property type="match status" value="1"/>
</dbReference>
<dbReference type="AlphaFoldDB" id="A0A4Y7RMZ3"/>
<organism evidence="7 8">
    <name type="scientific">Pelotomaculum propionicicum</name>
    <dbReference type="NCBI Taxonomy" id="258475"/>
    <lineage>
        <taxon>Bacteria</taxon>
        <taxon>Bacillati</taxon>
        <taxon>Bacillota</taxon>
        <taxon>Clostridia</taxon>
        <taxon>Eubacteriales</taxon>
        <taxon>Desulfotomaculaceae</taxon>
        <taxon>Pelotomaculum</taxon>
    </lineage>
</organism>
<dbReference type="Proteomes" id="UP000297597">
    <property type="component" value="Unassembled WGS sequence"/>
</dbReference>
<evidence type="ECO:0000256" key="1">
    <source>
        <dbReference type="ARBA" id="ARBA00009998"/>
    </source>
</evidence>
<dbReference type="Gene3D" id="1.10.287.1040">
    <property type="entry name" value="Exonuclease VII, small subunit"/>
    <property type="match status" value="1"/>
</dbReference>